<evidence type="ECO:0000313" key="1">
    <source>
        <dbReference type="EMBL" id="KAH7953772.1"/>
    </source>
</evidence>
<keyword evidence="2" id="KW-1185">Reference proteome</keyword>
<name>A0ACB8CX39_DERSI</name>
<protein>
    <submittedName>
        <fullName evidence="1">Uncharacterized protein</fullName>
    </submittedName>
</protein>
<dbReference type="EMBL" id="CM023473">
    <property type="protein sequence ID" value="KAH7953772.1"/>
    <property type="molecule type" value="Genomic_DNA"/>
</dbReference>
<dbReference type="Proteomes" id="UP000821865">
    <property type="component" value="Chromosome 4"/>
</dbReference>
<evidence type="ECO:0000313" key="2">
    <source>
        <dbReference type="Proteomes" id="UP000821865"/>
    </source>
</evidence>
<comment type="caution">
    <text evidence="1">The sequence shown here is derived from an EMBL/GenBank/DDBJ whole genome shotgun (WGS) entry which is preliminary data.</text>
</comment>
<gene>
    <name evidence="1" type="ORF">HPB49_011986</name>
</gene>
<organism evidence="1 2">
    <name type="scientific">Dermacentor silvarum</name>
    <name type="common">Tick</name>
    <dbReference type="NCBI Taxonomy" id="543639"/>
    <lineage>
        <taxon>Eukaryota</taxon>
        <taxon>Metazoa</taxon>
        <taxon>Ecdysozoa</taxon>
        <taxon>Arthropoda</taxon>
        <taxon>Chelicerata</taxon>
        <taxon>Arachnida</taxon>
        <taxon>Acari</taxon>
        <taxon>Parasitiformes</taxon>
        <taxon>Ixodida</taxon>
        <taxon>Ixodoidea</taxon>
        <taxon>Ixodidae</taxon>
        <taxon>Rhipicephalinae</taxon>
        <taxon>Dermacentor</taxon>
    </lineage>
</organism>
<sequence>MTSHEAKVTDFNPCQSRVQTANRESISVMGKGRVQIQLSDECGGSFITLVDVLYVPDLNGNLLSVERIEERGSHVTFAGGKAEVTKDTGELTLTATREGTTLSKKR</sequence>
<proteinExistence type="predicted"/>
<accession>A0ACB8CX39</accession>
<reference evidence="1" key="1">
    <citation type="submission" date="2020-05" db="EMBL/GenBank/DDBJ databases">
        <title>Large-scale comparative analyses of tick genomes elucidate their genetic diversity and vector capacities.</title>
        <authorList>
            <person name="Jia N."/>
            <person name="Wang J."/>
            <person name="Shi W."/>
            <person name="Du L."/>
            <person name="Sun Y."/>
            <person name="Zhan W."/>
            <person name="Jiang J."/>
            <person name="Wang Q."/>
            <person name="Zhang B."/>
            <person name="Ji P."/>
            <person name="Sakyi L.B."/>
            <person name="Cui X."/>
            <person name="Yuan T."/>
            <person name="Jiang B."/>
            <person name="Yang W."/>
            <person name="Lam T.T.-Y."/>
            <person name="Chang Q."/>
            <person name="Ding S."/>
            <person name="Wang X."/>
            <person name="Zhu J."/>
            <person name="Ruan X."/>
            <person name="Zhao L."/>
            <person name="Wei J."/>
            <person name="Que T."/>
            <person name="Du C."/>
            <person name="Cheng J."/>
            <person name="Dai P."/>
            <person name="Han X."/>
            <person name="Huang E."/>
            <person name="Gao Y."/>
            <person name="Liu J."/>
            <person name="Shao H."/>
            <person name="Ye R."/>
            <person name="Li L."/>
            <person name="Wei W."/>
            <person name="Wang X."/>
            <person name="Wang C."/>
            <person name="Yang T."/>
            <person name="Huo Q."/>
            <person name="Li W."/>
            <person name="Guo W."/>
            <person name="Chen H."/>
            <person name="Zhou L."/>
            <person name="Ni X."/>
            <person name="Tian J."/>
            <person name="Zhou Y."/>
            <person name="Sheng Y."/>
            <person name="Liu T."/>
            <person name="Pan Y."/>
            <person name="Xia L."/>
            <person name="Li J."/>
            <person name="Zhao F."/>
            <person name="Cao W."/>
        </authorList>
    </citation>
    <scope>NUCLEOTIDE SEQUENCE</scope>
    <source>
        <strain evidence="1">Dsil-2018</strain>
    </source>
</reference>